<organism evidence="8 9">
    <name type="scientific">Clostridium gasigenes</name>
    <dbReference type="NCBI Taxonomy" id="94869"/>
    <lineage>
        <taxon>Bacteria</taxon>
        <taxon>Bacillati</taxon>
        <taxon>Bacillota</taxon>
        <taxon>Clostridia</taxon>
        <taxon>Eubacteriales</taxon>
        <taxon>Clostridiaceae</taxon>
        <taxon>Clostridium</taxon>
    </lineage>
</organism>
<dbReference type="STRING" id="94869.SAMN04488529_1042"/>
<dbReference type="GO" id="GO:0009247">
    <property type="term" value="P:glycolipid biosynthetic process"/>
    <property type="evidence" value="ECO:0007669"/>
    <property type="project" value="InterPro"/>
</dbReference>
<dbReference type="EMBL" id="JACKWY010000003">
    <property type="protein sequence ID" value="MBB6714194.1"/>
    <property type="molecule type" value="Genomic_DNA"/>
</dbReference>
<evidence type="ECO:0000256" key="1">
    <source>
        <dbReference type="ARBA" id="ARBA00004370"/>
    </source>
</evidence>
<evidence type="ECO:0000259" key="5">
    <source>
        <dbReference type="Pfam" id="PF04101"/>
    </source>
</evidence>
<reference evidence="7 10" key="2">
    <citation type="submission" date="2020-08" db="EMBL/GenBank/DDBJ databases">
        <title>Clostridia isolated from Swiss meat.</title>
        <authorList>
            <person name="Wambui J."/>
            <person name="Stevens M.J.A."/>
            <person name="Stephan R."/>
        </authorList>
    </citation>
    <scope>NUCLEOTIDE SEQUENCE [LARGE SCALE GENOMIC DNA]</scope>
    <source>
        <strain evidence="7 10">CM001</strain>
    </source>
</reference>
<dbReference type="Pfam" id="PF04101">
    <property type="entry name" value="Glyco_tran_28_C"/>
    <property type="match status" value="1"/>
</dbReference>
<evidence type="ECO:0000313" key="7">
    <source>
        <dbReference type="EMBL" id="MBB6714194.1"/>
    </source>
</evidence>
<dbReference type="PANTHER" id="PTHR43025">
    <property type="entry name" value="MONOGALACTOSYLDIACYLGLYCEROL SYNTHASE"/>
    <property type="match status" value="1"/>
</dbReference>
<dbReference type="EMBL" id="FNJM01000004">
    <property type="protein sequence ID" value="SDP32835.1"/>
    <property type="molecule type" value="Genomic_DNA"/>
</dbReference>
<dbReference type="PANTHER" id="PTHR43025:SF3">
    <property type="entry name" value="MONOGALACTOSYLDIACYLGLYCEROL SYNTHASE 1, CHLOROPLASTIC"/>
    <property type="match status" value="1"/>
</dbReference>
<proteinExistence type="inferred from homology"/>
<evidence type="ECO:0000259" key="6">
    <source>
        <dbReference type="Pfam" id="PF06925"/>
    </source>
</evidence>
<protein>
    <submittedName>
        <fullName evidence="7">Glycosyltransferase</fullName>
    </submittedName>
    <submittedName>
        <fullName evidence="8">Processive 1,2-diacylglycerol beta-glucosyltransferase</fullName>
    </submittedName>
</protein>
<keyword evidence="9" id="KW-1185">Reference proteome</keyword>
<dbReference type="Pfam" id="PF06925">
    <property type="entry name" value="MGDG_synth"/>
    <property type="match status" value="1"/>
</dbReference>
<dbReference type="InterPro" id="IPR009695">
    <property type="entry name" value="Diacylglyc_glucosyltr_N"/>
</dbReference>
<dbReference type="InterPro" id="IPR007235">
    <property type="entry name" value="Glyco_trans_28_C"/>
</dbReference>
<feature type="domain" description="Diacylglycerol glucosyltransferase N-terminal" evidence="6">
    <location>
        <begin position="15"/>
        <end position="176"/>
    </location>
</feature>
<comment type="similarity">
    <text evidence="2">Belongs to the glycosyltransferase 28 family.</text>
</comment>
<dbReference type="InterPro" id="IPR050519">
    <property type="entry name" value="Glycosyltransf_28_UgtP"/>
</dbReference>
<dbReference type="SUPFAM" id="SSF53756">
    <property type="entry name" value="UDP-Glycosyltransferase/glycogen phosphorylase"/>
    <property type="match status" value="1"/>
</dbReference>
<evidence type="ECO:0000313" key="8">
    <source>
        <dbReference type="EMBL" id="SDP32835.1"/>
    </source>
</evidence>
<dbReference type="OrthoDB" id="9815663at2"/>
<feature type="domain" description="Glycosyl transferase family 28 C-terminal" evidence="5">
    <location>
        <begin position="198"/>
        <end position="360"/>
    </location>
</feature>
<evidence type="ECO:0000313" key="9">
    <source>
        <dbReference type="Proteomes" id="UP000198597"/>
    </source>
</evidence>
<evidence type="ECO:0000256" key="4">
    <source>
        <dbReference type="ARBA" id="ARBA00022679"/>
    </source>
</evidence>
<dbReference type="GO" id="GO:0016758">
    <property type="term" value="F:hexosyltransferase activity"/>
    <property type="evidence" value="ECO:0007669"/>
    <property type="project" value="InterPro"/>
</dbReference>
<dbReference type="Gene3D" id="3.40.50.2000">
    <property type="entry name" value="Glycogen Phosphorylase B"/>
    <property type="match status" value="2"/>
</dbReference>
<dbReference type="AlphaFoldDB" id="A0A1H0RTW6"/>
<keyword evidence="4 8" id="KW-0808">Transferase</keyword>
<sequence>MKKILILTASTGEGHNQAANSIAENFKARGYEVIKNDFLKSNGKFLDTILVGGYEVLASIFPKLYGISYKLTDGPFNNKLLSLLFLFTNKKVLKLINKIKPDVILLTHPYAVNIIGTLKRKGLNIPAISIVTDFKAHGTYIDSNINVYITGSENTKESLIEKGIDSNKIFAYGIPVKEEFLNIVPGLLSTKDEDYFNILLMSGSMGLKNISYVVKELLNNSHKLRITVVCGNNNKLKDSLSNEYKNRIKDKKLHILGFSKDIASLMDYSDLIITKPGGLTITEAINKTLPIIIPFCIPGQEMQNTDFLTSNGYALYVDNLLELNLNVDNLLDNPALLEQMRNKLAKLASTYSKEKIVDIADDLIK</sequence>
<dbReference type="RefSeq" id="WP_089968292.1">
    <property type="nucleotide sequence ID" value="NZ_FNJM01000004.1"/>
</dbReference>
<evidence type="ECO:0000256" key="3">
    <source>
        <dbReference type="ARBA" id="ARBA00022676"/>
    </source>
</evidence>
<dbReference type="Proteomes" id="UP000198597">
    <property type="component" value="Unassembled WGS sequence"/>
</dbReference>
<comment type="subcellular location">
    <subcellularLocation>
        <location evidence="1">Membrane</location>
    </subcellularLocation>
</comment>
<dbReference type="Proteomes" id="UP000585258">
    <property type="component" value="Unassembled WGS sequence"/>
</dbReference>
<accession>A0A1H0RTW6</accession>
<evidence type="ECO:0000313" key="10">
    <source>
        <dbReference type="Proteomes" id="UP000585258"/>
    </source>
</evidence>
<keyword evidence="3" id="KW-0328">Glycosyltransferase</keyword>
<evidence type="ECO:0000256" key="2">
    <source>
        <dbReference type="ARBA" id="ARBA00006962"/>
    </source>
</evidence>
<reference evidence="8 9" key="1">
    <citation type="submission" date="2016-10" db="EMBL/GenBank/DDBJ databases">
        <authorList>
            <person name="de Groot N.N."/>
        </authorList>
    </citation>
    <scope>NUCLEOTIDE SEQUENCE [LARGE SCALE GENOMIC DNA]</scope>
    <source>
        <strain evidence="8 9">DSM 12272</strain>
    </source>
</reference>
<dbReference type="GO" id="GO:0016020">
    <property type="term" value="C:membrane"/>
    <property type="evidence" value="ECO:0007669"/>
    <property type="project" value="UniProtKB-SubCell"/>
</dbReference>
<gene>
    <name evidence="7" type="ORF">H7E68_05520</name>
    <name evidence="8" type="ORF">SAMN04488529_1042</name>
</gene>
<name>A0A1H0RTW6_9CLOT</name>